<feature type="transmembrane region" description="Helical" evidence="10">
    <location>
        <begin position="448"/>
        <end position="470"/>
    </location>
</feature>
<dbReference type="InterPro" id="IPR004268">
    <property type="entry name" value="MurJ"/>
</dbReference>
<evidence type="ECO:0000256" key="9">
    <source>
        <dbReference type="ARBA" id="ARBA00061532"/>
    </source>
</evidence>
<feature type="transmembrane region" description="Helical" evidence="10">
    <location>
        <begin position="392"/>
        <end position="410"/>
    </location>
</feature>
<dbReference type="Proteomes" id="UP000737171">
    <property type="component" value="Unassembled WGS sequence"/>
</dbReference>
<keyword evidence="10 11" id="KW-0813">Transport</keyword>
<keyword evidence="10 11" id="KW-0961">Cell wall biogenesis/degradation</keyword>
<evidence type="ECO:0000256" key="6">
    <source>
        <dbReference type="ARBA" id="ARBA00022989"/>
    </source>
</evidence>
<keyword evidence="10" id="KW-0997">Cell inner membrane</keyword>
<organism evidence="12 13">
    <name type="scientific">Pseudaquabacterium terrae</name>
    <dbReference type="NCBI Taxonomy" id="2732868"/>
    <lineage>
        <taxon>Bacteria</taxon>
        <taxon>Pseudomonadati</taxon>
        <taxon>Pseudomonadota</taxon>
        <taxon>Betaproteobacteria</taxon>
        <taxon>Burkholderiales</taxon>
        <taxon>Sphaerotilaceae</taxon>
        <taxon>Pseudaquabacterium</taxon>
    </lineage>
</organism>
<evidence type="ECO:0000256" key="11">
    <source>
        <dbReference type="PIRNR" id="PIRNR002869"/>
    </source>
</evidence>
<feature type="transmembrane region" description="Helical" evidence="10">
    <location>
        <begin position="189"/>
        <end position="211"/>
    </location>
</feature>
<dbReference type="PIRSF" id="PIRSF002869">
    <property type="entry name" value="MviN"/>
    <property type="match status" value="1"/>
</dbReference>
<evidence type="ECO:0000256" key="2">
    <source>
        <dbReference type="ARBA" id="ARBA00022475"/>
    </source>
</evidence>
<comment type="pathway">
    <text evidence="10">Cell wall biogenesis; peptidoglycan biosynthesis.</text>
</comment>
<sequence>MNLFKAAFSISAFTLLSRITGLVRDAVNAALFGTSATMDAFWIAFRIPNLLRRLFAEGAFSQAFVPLLAATRAEHGDAPTKALIDAVATVMAWALLLTCALGIVAAPVLVWLLASGFDPATTDAAVLMTRWMFPYIGCMSMVALASGVLNTWRRFAVPAFTPVLLNLSMIAAAWWLVPVFERRGIEPVYALAAGVMIGGVLQLALQVPALLRIAALPRIGLSGSGLRAAWAHPGVTQILGKMGPAVLGVSVAQLSLMINSQIASWLGAGAVSTLVYADRLMELPTALLGVAFGVVLTPQLSSAQAKQDWDGYSGLLDWGLRMVLLLALPCAAALLVFAEPLVATLFHRGAFDAKAVQLTSFAVMGYGIGLLGLVGVKIAAPGYYARQDMKTPMRIGIAVMLLTQVFNALLVPWLGVAALALSIGLAATVNAGWLLHGLHRQRLWRPTAGWLAFALRVLLASTLMGAGLAVAARRIDWVALGAHELQRAGAMALAIGIAVLVYFAVLTLSGMKLRELLRRRV</sequence>
<evidence type="ECO:0000256" key="1">
    <source>
        <dbReference type="ARBA" id="ARBA00004651"/>
    </source>
</evidence>
<evidence type="ECO:0000256" key="10">
    <source>
        <dbReference type="HAMAP-Rule" id="MF_02078"/>
    </source>
</evidence>
<evidence type="ECO:0000256" key="7">
    <source>
        <dbReference type="ARBA" id="ARBA00023136"/>
    </source>
</evidence>
<keyword evidence="2 10" id="KW-1003">Cell membrane</keyword>
<keyword evidence="5 10" id="KW-0573">Peptidoglycan synthesis</keyword>
<feature type="transmembrane region" description="Helical" evidence="10">
    <location>
        <begin position="159"/>
        <end position="177"/>
    </location>
</feature>
<keyword evidence="6 10" id="KW-1133">Transmembrane helix</keyword>
<gene>
    <name evidence="10 12" type="primary">murJ</name>
    <name evidence="12" type="ORF">HLB44_12930</name>
</gene>
<feature type="transmembrane region" description="Helical" evidence="10">
    <location>
        <begin position="82"/>
        <end position="112"/>
    </location>
</feature>
<dbReference type="NCBIfam" id="TIGR01695">
    <property type="entry name" value="murJ_mviN"/>
    <property type="match status" value="1"/>
</dbReference>
<feature type="transmembrane region" description="Helical" evidence="10">
    <location>
        <begin position="318"/>
        <end position="338"/>
    </location>
</feature>
<dbReference type="InterPro" id="IPR051050">
    <property type="entry name" value="Lipid_II_flippase_MurJ/MviN"/>
</dbReference>
<proteinExistence type="inferred from homology"/>
<dbReference type="CDD" id="cd13123">
    <property type="entry name" value="MATE_MurJ_like"/>
    <property type="match status" value="1"/>
</dbReference>
<feature type="transmembrane region" description="Helical" evidence="10">
    <location>
        <begin position="132"/>
        <end position="152"/>
    </location>
</feature>
<accession>A0ABX2EGW7</accession>
<keyword evidence="4 10" id="KW-0133">Cell shape</keyword>
<evidence type="ECO:0000256" key="8">
    <source>
        <dbReference type="ARBA" id="ARBA00060041"/>
    </source>
</evidence>
<dbReference type="PANTHER" id="PTHR47019">
    <property type="entry name" value="LIPID II FLIPPASE MURJ"/>
    <property type="match status" value="1"/>
</dbReference>
<evidence type="ECO:0000256" key="3">
    <source>
        <dbReference type="ARBA" id="ARBA00022692"/>
    </source>
</evidence>
<feature type="transmembrane region" description="Helical" evidence="10">
    <location>
        <begin position="490"/>
        <end position="511"/>
    </location>
</feature>
<dbReference type="EMBL" id="JABRWJ010000004">
    <property type="protein sequence ID" value="NRF67890.1"/>
    <property type="molecule type" value="Genomic_DNA"/>
</dbReference>
<comment type="function">
    <text evidence="8 10 11">Involved in peptidoglycan biosynthesis. Transports lipid-linked peptidoglycan precursors from the inner to the outer leaflet of the cytoplasmic membrane.</text>
</comment>
<name>A0ABX2EGW7_9BURK</name>
<comment type="caution">
    <text evidence="10">Lacks conserved residue(s) required for the propagation of feature annotation.</text>
</comment>
<feature type="transmembrane region" description="Helical" evidence="10">
    <location>
        <begin position="416"/>
        <end position="436"/>
    </location>
</feature>
<comment type="subcellular location">
    <subcellularLocation>
        <location evidence="10">Cell inner membrane</location>
        <topology evidence="10">Multi-pass membrane protein</topology>
    </subcellularLocation>
    <subcellularLocation>
        <location evidence="1">Cell membrane</location>
        <topology evidence="1">Multi-pass membrane protein</topology>
    </subcellularLocation>
</comment>
<evidence type="ECO:0000256" key="5">
    <source>
        <dbReference type="ARBA" id="ARBA00022984"/>
    </source>
</evidence>
<keyword evidence="13" id="KW-1185">Reference proteome</keyword>
<dbReference type="Pfam" id="PF03023">
    <property type="entry name" value="MurJ"/>
    <property type="match status" value="1"/>
</dbReference>
<protein>
    <recommendedName>
        <fullName evidence="10">Probable lipid II flippase MurJ</fullName>
    </recommendedName>
</protein>
<keyword evidence="3 10" id="KW-0812">Transmembrane</keyword>
<evidence type="ECO:0000256" key="4">
    <source>
        <dbReference type="ARBA" id="ARBA00022960"/>
    </source>
</evidence>
<evidence type="ECO:0000313" key="13">
    <source>
        <dbReference type="Proteomes" id="UP000737171"/>
    </source>
</evidence>
<evidence type="ECO:0000313" key="12">
    <source>
        <dbReference type="EMBL" id="NRF67890.1"/>
    </source>
</evidence>
<comment type="caution">
    <text evidence="12">The sequence shown here is derived from an EMBL/GenBank/DDBJ whole genome shotgun (WGS) entry which is preliminary data.</text>
</comment>
<dbReference type="PANTHER" id="PTHR47019:SF1">
    <property type="entry name" value="LIPID II FLIPPASE MURJ"/>
    <property type="match status" value="1"/>
</dbReference>
<dbReference type="RefSeq" id="WP_173123043.1">
    <property type="nucleotide sequence ID" value="NZ_JABRWJ010000004.1"/>
</dbReference>
<comment type="similarity">
    <text evidence="9 10 11">Belongs to the MurJ/MviN family.</text>
</comment>
<dbReference type="PRINTS" id="PR01806">
    <property type="entry name" value="VIRFACTRMVIN"/>
</dbReference>
<feature type="transmembrane region" description="Helical" evidence="10">
    <location>
        <begin position="358"/>
        <end position="380"/>
    </location>
</feature>
<reference evidence="12 13" key="1">
    <citation type="submission" date="2020-05" db="EMBL/GenBank/DDBJ databases">
        <title>Aquincola sp. isolate from soil.</title>
        <authorList>
            <person name="Han J."/>
            <person name="Kim D.-U."/>
        </authorList>
    </citation>
    <scope>NUCLEOTIDE SEQUENCE [LARGE SCALE GENOMIC DNA]</scope>
    <source>
        <strain evidence="12 13">S2</strain>
    </source>
</reference>
<dbReference type="HAMAP" id="MF_02078">
    <property type="entry name" value="MurJ_MviN"/>
    <property type="match status" value="1"/>
</dbReference>
<keyword evidence="7 10" id="KW-0472">Membrane</keyword>